<dbReference type="EMBL" id="WXEY01000001">
    <property type="protein sequence ID" value="MZP28443.1"/>
    <property type="molecule type" value="Genomic_DNA"/>
</dbReference>
<dbReference type="GO" id="GO:0016787">
    <property type="term" value="F:hydrolase activity"/>
    <property type="evidence" value="ECO:0007669"/>
    <property type="project" value="UniProtKB-KW"/>
</dbReference>
<dbReference type="GO" id="GO:0005524">
    <property type="term" value="F:ATP binding"/>
    <property type="evidence" value="ECO:0007669"/>
    <property type="project" value="UniProtKB-KW"/>
</dbReference>
<dbReference type="Proteomes" id="UP000463470">
    <property type="component" value="Unassembled WGS sequence"/>
</dbReference>
<keyword evidence="8" id="KW-0472">Membrane</keyword>
<dbReference type="GO" id="GO:0004386">
    <property type="term" value="F:helicase activity"/>
    <property type="evidence" value="ECO:0007669"/>
    <property type="project" value="UniProtKB-KW"/>
</dbReference>
<proteinExistence type="predicted"/>
<keyword evidence="8" id="KW-1133">Transmembrane helix</keyword>
<feature type="transmembrane region" description="Helical" evidence="8">
    <location>
        <begin position="44"/>
        <end position="66"/>
    </location>
</feature>
<protein>
    <recommendedName>
        <fullName evidence="9">PD-(D/E)XK endonuclease-like domain-containing protein</fullName>
    </recommendedName>
</protein>
<evidence type="ECO:0000256" key="5">
    <source>
        <dbReference type="ARBA" id="ARBA00022840"/>
    </source>
</evidence>
<evidence type="ECO:0000256" key="7">
    <source>
        <dbReference type="ARBA" id="ARBA00023204"/>
    </source>
</evidence>
<evidence type="ECO:0000256" key="4">
    <source>
        <dbReference type="ARBA" id="ARBA00022806"/>
    </source>
</evidence>
<feature type="domain" description="PD-(D/E)XK endonuclease-like" evidence="9">
    <location>
        <begin position="72"/>
        <end position="167"/>
    </location>
</feature>
<keyword evidence="11" id="KW-1185">Reference proteome</keyword>
<dbReference type="InterPro" id="IPR038726">
    <property type="entry name" value="PDDEXK_AddAB-type"/>
</dbReference>
<evidence type="ECO:0000256" key="1">
    <source>
        <dbReference type="ARBA" id="ARBA00022741"/>
    </source>
</evidence>
<evidence type="ECO:0000259" key="9">
    <source>
        <dbReference type="Pfam" id="PF12705"/>
    </source>
</evidence>
<keyword evidence="2" id="KW-0227">DNA damage</keyword>
<evidence type="ECO:0000256" key="3">
    <source>
        <dbReference type="ARBA" id="ARBA00022801"/>
    </source>
</evidence>
<organism evidence="10 11">
    <name type="scientific">Heliomicrobium undosum</name>
    <dbReference type="NCBI Taxonomy" id="121734"/>
    <lineage>
        <taxon>Bacteria</taxon>
        <taxon>Bacillati</taxon>
        <taxon>Bacillota</taxon>
        <taxon>Clostridia</taxon>
        <taxon>Eubacteriales</taxon>
        <taxon>Heliobacteriaceae</taxon>
        <taxon>Heliomicrobium</taxon>
    </lineage>
</organism>
<keyword evidence="4" id="KW-0347">Helicase</keyword>
<dbReference type="SUPFAM" id="SSF52980">
    <property type="entry name" value="Restriction endonuclease-like"/>
    <property type="match status" value="1"/>
</dbReference>
<dbReference type="GO" id="GO:0003677">
    <property type="term" value="F:DNA binding"/>
    <property type="evidence" value="ECO:0007669"/>
    <property type="project" value="UniProtKB-KW"/>
</dbReference>
<evidence type="ECO:0000313" key="10">
    <source>
        <dbReference type="EMBL" id="MZP28443.1"/>
    </source>
</evidence>
<dbReference type="Gene3D" id="3.90.320.10">
    <property type="match status" value="1"/>
</dbReference>
<keyword evidence="8" id="KW-0812">Transmembrane</keyword>
<keyword evidence="1" id="KW-0547">Nucleotide-binding</keyword>
<keyword evidence="7" id="KW-0234">DNA repair</keyword>
<gene>
    <name evidence="10" type="ORF">GTO91_01730</name>
</gene>
<keyword evidence="5" id="KW-0067">ATP-binding</keyword>
<dbReference type="InterPro" id="IPR011604">
    <property type="entry name" value="PDDEXK-like_dom_sf"/>
</dbReference>
<evidence type="ECO:0000256" key="2">
    <source>
        <dbReference type="ARBA" id="ARBA00022763"/>
    </source>
</evidence>
<dbReference type="GO" id="GO:0006281">
    <property type="term" value="P:DNA repair"/>
    <property type="evidence" value="ECO:0007669"/>
    <property type="project" value="UniProtKB-KW"/>
</dbReference>
<evidence type="ECO:0000313" key="11">
    <source>
        <dbReference type="Proteomes" id="UP000463470"/>
    </source>
</evidence>
<name>A0A845KYB6_9FIRM</name>
<dbReference type="AlphaFoldDB" id="A0A845KYB6"/>
<evidence type="ECO:0000256" key="6">
    <source>
        <dbReference type="ARBA" id="ARBA00023125"/>
    </source>
</evidence>
<comment type="caution">
    <text evidence="10">The sequence shown here is derived from an EMBL/GenBank/DDBJ whole genome shotgun (WGS) entry which is preliminary data.</text>
</comment>
<accession>A0A845KYB6</accession>
<dbReference type="Pfam" id="PF12705">
    <property type="entry name" value="PDDEXK_1"/>
    <property type="match status" value="1"/>
</dbReference>
<evidence type="ECO:0000256" key="8">
    <source>
        <dbReference type="SAM" id="Phobius"/>
    </source>
</evidence>
<keyword evidence="6" id="KW-0238">DNA-binding</keyword>
<dbReference type="InterPro" id="IPR011335">
    <property type="entry name" value="Restrct_endonuc-II-like"/>
</dbReference>
<keyword evidence="3" id="KW-0378">Hydrolase</keyword>
<sequence>MKGPGGVLSFSVPLPVKAGLVSWHVEHFGLMGGSSLPDSFTLDWTLLAVVIAVAVIAGALLFSYLYRAYLRWLAWWRQRAGRIGEQQAAKLLKREGYAVIKAQPPARMVMRVDGAPVNIHVRADYLVQRGGKTYVAEVKTGERAPRPTNGDTRRQLLEYSLIYRADGVLLVDMAAQKIHRVEFEFSQ</sequence>
<reference evidence="10 11" key="1">
    <citation type="submission" date="2020-01" db="EMBL/GenBank/DDBJ databases">
        <title>Whole-genome sequence of Heliobacterium undosum DSM 13378.</title>
        <authorList>
            <person name="Kyndt J.A."/>
            <person name="Meyer T.E."/>
        </authorList>
    </citation>
    <scope>NUCLEOTIDE SEQUENCE [LARGE SCALE GENOMIC DNA]</scope>
    <source>
        <strain evidence="10 11">DSM 13378</strain>
    </source>
</reference>